<dbReference type="InterPro" id="IPR001841">
    <property type="entry name" value="Znf_RING"/>
</dbReference>
<evidence type="ECO:0000256" key="3">
    <source>
        <dbReference type="ARBA" id="ARBA00022833"/>
    </source>
</evidence>
<name>R7SE57_CONPW</name>
<evidence type="ECO:0000256" key="4">
    <source>
        <dbReference type="PROSITE-ProRule" id="PRU00175"/>
    </source>
</evidence>
<dbReference type="PROSITE" id="PS51382">
    <property type="entry name" value="SPX"/>
    <property type="match status" value="1"/>
</dbReference>
<dbReference type="PROSITE" id="PS00518">
    <property type="entry name" value="ZF_RING_1"/>
    <property type="match status" value="1"/>
</dbReference>
<evidence type="ECO:0000256" key="5">
    <source>
        <dbReference type="SAM" id="MobiDB-lite"/>
    </source>
</evidence>
<dbReference type="RefSeq" id="XP_007775752.1">
    <property type="nucleotide sequence ID" value="XM_007777562.1"/>
</dbReference>
<proteinExistence type="predicted"/>
<protein>
    <recommendedName>
        <fullName evidence="10">RING-14 protein</fullName>
    </recommendedName>
</protein>
<feature type="domain" description="SPX" evidence="7">
    <location>
        <begin position="1"/>
        <end position="397"/>
    </location>
</feature>
<keyword evidence="2 4" id="KW-0863">Zinc-finger</keyword>
<dbReference type="OMA" id="CIRCLIV"/>
<gene>
    <name evidence="8" type="ORF">CONPUDRAFT_140639</name>
</gene>
<dbReference type="OrthoDB" id="5588846at2759"/>
<evidence type="ECO:0000313" key="8">
    <source>
        <dbReference type="EMBL" id="EIW74032.1"/>
    </source>
</evidence>
<dbReference type="KEGG" id="cput:CONPUDRAFT_140639"/>
<dbReference type="Proteomes" id="UP000053558">
    <property type="component" value="Unassembled WGS sequence"/>
</dbReference>
<feature type="domain" description="RING-type" evidence="6">
    <location>
        <begin position="449"/>
        <end position="488"/>
    </location>
</feature>
<dbReference type="InterPro" id="IPR013083">
    <property type="entry name" value="Znf_RING/FYVE/PHD"/>
</dbReference>
<dbReference type="PANTHER" id="PTHR23327:SF51">
    <property type="entry name" value="TRANSCRIPTIONAL REGULATOR OF YEAST FORM ADHERENCE 3"/>
    <property type="match status" value="1"/>
</dbReference>
<dbReference type="AlphaFoldDB" id="R7SE57"/>
<dbReference type="SMART" id="SM00184">
    <property type="entry name" value="RING"/>
    <property type="match status" value="1"/>
</dbReference>
<keyword evidence="1" id="KW-0479">Metal-binding</keyword>
<dbReference type="SUPFAM" id="SSF57850">
    <property type="entry name" value="RING/U-box"/>
    <property type="match status" value="1"/>
</dbReference>
<dbReference type="EMBL" id="JH711595">
    <property type="protein sequence ID" value="EIW74032.1"/>
    <property type="molecule type" value="Genomic_DNA"/>
</dbReference>
<dbReference type="GeneID" id="19201553"/>
<evidence type="ECO:0000259" key="6">
    <source>
        <dbReference type="PROSITE" id="PS50089"/>
    </source>
</evidence>
<keyword evidence="9" id="KW-1185">Reference proteome</keyword>
<keyword evidence="3" id="KW-0862">Zinc</keyword>
<sequence length="545" mass="59571">MHFSSSYSQLLLTLPPDLRDNAIEYRQLKKLINQVVAELSGLGLSPEVLQTLLESSSKARFEELSPDADLVSSSTDPNVSGLPESMSAVGASIDDAHPTIVYELVPRDTYIEPRLRFSVQSVNGTELPDSLLSSIANGTHGHSQPPTSILEAVQAHANTLESSITRDDADPDTVSQTPSADTDSFDSNLSPGEVVIPLRSDAAFFRLLSSALTSLSTHLATVHDDFIGALRDLSLSLSSSARPASASASPFHSFTSYSPVSTDAGTLRVSGNGRGKSDLYAWREVLQMYVDAEVFEGVSESRRGERSIEEVERRWNRFTSQLEEGGFVAKQEEGKGHGRGGRMKLASSAETMEAFLRMNVFILDLKKFQYATSEATRKILKKHTKRTALPLPPYLLSSLSPSSPSSHNSSSPDSLALMPAPPTSLPRLLVQALSETVLPIVPHLDDYACLICTSLAFKPIRLRCGHLFCVRCLVKLQKRGRADCPMCRSPTVLAANRQNVDWALLNFMQDWFPVEAKAKLKQNEREAAEEELQELGIRAEGCVVV</sequence>
<evidence type="ECO:0000256" key="1">
    <source>
        <dbReference type="ARBA" id="ARBA00022723"/>
    </source>
</evidence>
<dbReference type="Gene3D" id="3.30.40.10">
    <property type="entry name" value="Zinc/RING finger domain, C3HC4 (zinc finger)"/>
    <property type="match status" value="1"/>
</dbReference>
<evidence type="ECO:0008006" key="10">
    <source>
        <dbReference type="Google" id="ProtNLM"/>
    </source>
</evidence>
<dbReference type="PROSITE" id="PS50089">
    <property type="entry name" value="ZF_RING_2"/>
    <property type="match status" value="1"/>
</dbReference>
<dbReference type="InterPro" id="IPR004331">
    <property type="entry name" value="SPX_dom"/>
</dbReference>
<feature type="compositionally biased region" description="Polar residues" evidence="5">
    <location>
        <begin position="173"/>
        <end position="188"/>
    </location>
</feature>
<organism evidence="8 9">
    <name type="scientific">Coniophora puteana (strain RWD-64-598)</name>
    <name type="common">Brown rot fungus</name>
    <dbReference type="NCBI Taxonomy" id="741705"/>
    <lineage>
        <taxon>Eukaryota</taxon>
        <taxon>Fungi</taxon>
        <taxon>Dikarya</taxon>
        <taxon>Basidiomycota</taxon>
        <taxon>Agaricomycotina</taxon>
        <taxon>Agaricomycetes</taxon>
        <taxon>Agaricomycetidae</taxon>
        <taxon>Boletales</taxon>
        <taxon>Coniophorineae</taxon>
        <taxon>Coniophoraceae</taxon>
        <taxon>Coniophora</taxon>
    </lineage>
</organism>
<dbReference type="Pfam" id="PF03105">
    <property type="entry name" value="SPX"/>
    <property type="match status" value="1"/>
</dbReference>
<reference evidence="9" key="1">
    <citation type="journal article" date="2012" name="Science">
        <title>The Paleozoic origin of enzymatic lignin decomposition reconstructed from 31 fungal genomes.</title>
        <authorList>
            <person name="Floudas D."/>
            <person name="Binder M."/>
            <person name="Riley R."/>
            <person name="Barry K."/>
            <person name="Blanchette R.A."/>
            <person name="Henrissat B."/>
            <person name="Martinez A.T."/>
            <person name="Otillar R."/>
            <person name="Spatafora J.W."/>
            <person name="Yadav J.S."/>
            <person name="Aerts A."/>
            <person name="Benoit I."/>
            <person name="Boyd A."/>
            <person name="Carlson A."/>
            <person name="Copeland A."/>
            <person name="Coutinho P.M."/>
            <person name="de Vries R.P."/>
            <person name="Ferreira P."/>
            <person name="Findley K."/>
            <person name="Foster B."/>
            <person name="Gaskell J."/>
            <person name="Glotzer D."/>
            <person name="Gorecki P."/>
            <person name="Heitman J."/>
            <person name="Hesse C."/>
            <person name="Hori C."/>
            <person name="Igarashi K."/>
            <person name="Jurgens J.A."/>
            <person name="Kallen N."/>
            <person name="Kersten P."/>
            <person name="Kohler A."/>
            <person name="Kuees U."/>
            <person name="Kumar T.K.A."/>
            <person name="Kuo A."/>
            <person name="LaButti K."/>
            <person name="Larrondo L.F."/>
            <person name="Lindquist E."/>
            <person name="Ling A."/>
            <person name="Lombard V."/>
            <person name="Lucas S."/>
            <person name="Lundell T."/>
            <person name="Martin R."/>
            <person name="McLaughlin D.J."/>
            <person name="Morgenstern I."/>
            <person name="Morin E."/>
            <person name="Murat C."/>
            <person name="Nagy L.G."/>
            <person name="Nolan M."/>
            <person name="Ohm R.A."/>
            <person name="Patyshakuliyeva A."/>
            <person name="Rokas A."/>
            <person name="Ruiz-Duenas F.J."/>
            <person name="Sabat G."/>
            <person name="Salamov A."/>
            <person name="Samejima M."/>
            <person name="Schmutz J."/>
            <person name="Slot J.C."/>
            <person name="St John F."/>
            <person name="Stenlid J."/>
            <person name="Sun H."/>
            <person name="Sun S."/>
            <person name="Syed K."/>
            <person name="Tsang A."/>
            <person name="Wiebenga A."/>
            <person name="Young D."/>
            <person name="Pisabarro A."/>
            <person name="Eastwood D.C."/>
            <person name="Martin F."/>
            <person name="Cullen D."/>
            <person name="Grigoriev I.V."/>
            <person name="Hibbett D.S."/>
        </authorList>
    </citation>
    <scope>NUCLEOTIDE SEQUENCE [LARGE SCALE GENOMIC DNA]</scope>
    <source>
        <strain evidence="9">RWD-64-598 SS2</strain>
    </source>
</reference>
<feature type="region of interest" description="Disordered" evidence="5">
    <location>
        <begin position="162"/>
        <end position="188"/>
    </location>
</feature>
<evidence type="ECO:0000259" key="7">
    <source>
        <dbReference type="PROSITE" id="PS51382"/>
    </source>
</evidence>
<dbReference type="PANTHER" id="PTHR23327">
    <property type="entry name" value="RING FINGER PROTEIN 127"/>
    <property type="match status" value="1"/>
</dbReference>
<dbReference type="GO" id="GO:0008270">
    <property type="term" value="F:zinc ion binding"/>
    <property type="evidence" value="ECO:0007669"/>
    <property type="project" value="UniProtKB-KW"/>
</dbReference>
<dbReference type="eggNOG" id="KOG4159">
    <property type="taxonomic scope" value="Eukaryota"/>
</dbReference>
<accession>R7SE57</accession>
<evidence type="ECO:0000256" key="2">
    <source>
        <dbReference type="ARBA" id="ARBA00022771"/>
    </source>
</evidence>
<evidence type="ECO:0000313" key="9">
    <source>
        <dbReference type="Proteomes" id="UP000053558"/>
    </source>
</evidence>
<dbReference type="InterPro" id="IPR017907">
    <property type="entry name" value="Znf_RING_CS"/>
</dbReference>
<dbReference type="Pfam" id="PF13920">
    <property type="entry name" value="zf-C3HC4_3"/>
    <property type="match status" value="1"/>
</dbReference>